<reference evidence="1 2" key="2">
    <citation type="journal article" date="2018" name="Plant J.">
        <title>The Physcomitrella patens chromosome-scale assembly reveals moss genome structure and evolution.</title>
        <authorList>
            <person name="Lang D."/>
            <person name="Ullrich K.K."/>
            <person name="Murat F."/>
            <person name="Fuchs J."/>
            <person name="Jenkins J."/>
            <person name="Haas F.B."/>
            <person name="Piednoel M."/>
            <person name="Gundlach H."/>
            <person name="Van Bel M."/>
            <person name="Meyberg R."/>
            <person name="Vives C."/>
            <person name="Morata J."/>
            <person name="Symeonidi A."/>
            <person name="Hiss M."/>
            <person name="Muchero W."/>
            <person name="Kamisugi Y."/>
            <person name="Saleh O."/>
            <person name="Blanc G."/>
            <person name="Decker E.L."/>
            <person name="van Gessel N."/>
            <person name="Grimwood J."/>
            <person name="Hayes R.D."/>
            <person name="Graham S.W."/>
            <person name="Gunter L.E."/>
            <person name="McDaniel S.F."/>
            <person name="Hoernstein S.N.W."/>
            <person name="Larsson A."/>
            <person name="Li F.W."/>
            <person name="Perroud P.F."/>
            <person name="Phillips J."/>
            <person name="Ranjan P."/>
            <person name="Rokshar D.S."/>
            <person name="Rothfels C.J."/>
            <person name="Schneider L."/>
            <person name="Shu S."/>
            <person name="Stevenson D.W."/>
            <person name="Thummler F."/>
            <person name="Tillich M."/>
            <person name="Villarreal Aguilar J.C."/>
            <person name="Widiez T."/>
            <person name="Wong G.K."/>
            <person name="Wymore A."/>
            <person name="Zhang Y."/>
            <person name="Zimmer A.D."/>
            <person name="Quatrano R.S."/>
            <person name="Mayer K.F.X."/>
            <person name="Goodstein D."/>
            <person name="Casacuberta J.M."/>
            <person name="Vandepoele K."/>
            <person name="Reski R."/>
            <person name="Cuming A.C."/>
            <person name="Tuskan G.A."/>
            <person name="Maumus F."/>
            <person name="Salse J."/>
            <person name="Schmutz J."/>
            <person name="Rensing S.A."/>
        </authorList>
    </citation>
    <scope>NUCLEOTIDE SEQUENCE [LARGE SCALE GENOMIC DNA]</scope>
    <source>
        <strain evidence="1 2">cv. Gransden 2004</strain>
    </source>
</reference>
<keyword evidence="2" id="KW-1185">Reference proteome</keyword>
<name>A0A7I3ZVM3_PHYPA</name>
<dbReference type="Gramene" id="Pp3c18_5960V3.2">
    <property type="protein sequence ID" value="PAC:32983351.CDS.1"/>
    <property type="gene ID" value="Pp3c18_5960"/>
</dbReference>
<organism evidence="1 2">
    <name type="scientific">Physcomitrium patens</name>
    <name type="common">Spreading-leaved earth moss</name>
    <name type="synonym">Physcomitrella patens</name>
    <dbReference type="NCBI Taxonomy" id="3218"/>
    <lineage>
        <taxon>Eukaryota</taxon>
        <taxon>Viridiplantae</taxon>
        <taxon>Streptophyta</taxon>
        <taxon>Embryophyta</taxon>
        <taxon>Bryophyta</taxon>
        <taxon>Bryophytina</taxon>
        <taxon>Bryopsida</taxon>
        <taxon>Funariidae</taxon>
        <taxon>Funariales</taxon>
        <taxon>Funariaceae</taxon>
        <taxon>Physcomitrium</taxon>
    </lineage>
</organism>
<proteinExistence type="predicted"/>
<evidence type="ECO:0000313" key="1">
    <source>
        <dbReference type="EnsemblPlants" id="PAC:32983351.CDS.1"/>
    </source>
</evidence>
<dbReference type="AlphaFoldDB" id="A0A7I3ZVM3"/>
<reference evidence="1 2" key="1">
    <citation type="journal article" date="2008" name="Science">
        <title>The Physcomitrella genome reveals evolutionary insights into the conquest of land by plants.</title>
        <authorList>
            <person name="Rensing S."/>
            <person name="Lang D."/>
            <person name="Zimmer A."/>
            <person name="Terry A."/>
            <person name="Salamov A."/>
            <person name="Shapiro H."/>
            <person name="Nishiyama T."/>
            <person name="Perroud P.-F."/>
            <person name="Lindquist E."/>
            <person name="Kamisugi Y."/>
            <person name="Tanahashi T."/>
            <person name="Sakakibara K."/>
            <person name="Fujita T."/>
            <person name="Oishi K."/>
            <person name="Shin-I T."/>
            <person name="Kuroki Y."/>
            <person name="Toyoda A."/>
            <person name="Suzuki Y."/>
            <person name="Hashimoto A."/>
            <person name="Yamaguchi K."/>
            <person name="Sugano A."/>
            <person name="Kohara Y."/>
            <person name="Fujiyama A."/>
            <person name="Anterola A."/>
            <person name="Aoki S."/>
            <person name="Ashton N."/>
            <person name="Barbazuk W.B."/>
            <person name="Barker E."/>
            <person name="Bennetzen J."/>
            <person name="Bezanilla M."/>
            <person name="Blankenship R."/>
            <person name="Cho S.H."/>
            <person name="Dutcher S."/>
            <person name="Estelle M."/>
            <person name="Fawcett J.A."/>
            <person name="Gundlach H."/>
            <person name="Hanada K."/>
            <person name="Heyl A."/>
            <person name="Hicks K.A."/>
            <person name="Hugh J."/>
            <person name="Lohr M."/>
            <person name="Mayer K."/>
            <person name="Melkozernov A."/>
            <person name="Murata T."/>
            <person name="Nelson D."/>
            <person name="Pils B."/>
            <person name="Prigge M."/>
            <person name="Reiss B."/>
            <person name="Renner T."/>
            <person name="Rombauts S."/>
            <person name="Rushton P."/>
            <person name="Sanderfoot A."/>
            <person name="Schween G."/>
            <person name="Shiu S.-H."/>
            <person name="Stueber K."/>
            <person name="Theodoulou F.L."/>
            <person name="Tu H."/>
            <person name="Van de Peer Y."/>
            <person name="Verrier P.J."/>
            <person name="Waters E."/>
            <person name="Wood A."/>
            <person name="Yang L."/>
            <person name="Cove D."/>
            <person name="Cuming A."/>
            <person name="Hasebe M."/>
            <person name="Lucas S."/>
            <person name="Mishler D.B."/>
            <person name="Reski R."/>
            <person name="Grigoriev I."/>
            <person name="Quatrano R.S."/>
            <person name="Boore J.L."/>
        </authorList>
    </citation>
    <scope>NUCLEOTIDE SEQUENCE [LARGE SCALE GENOMIC DNA]</scope>
    <source>
        <strain evidence="1 2">cv. Gransden 2004</strain>
    </source>
</reference>
<protein>
    <submittedName>
        <fullName evidence="1">Uncharacterized protein</fullName>
    </submittedName>
</protein>
<sequence length="78" mass="8734">MQWRDLVVFSSSFCSDFSREASDCGGAAALALELRFNCDVHGVPITVRGLVCSRRQQRGECGRSRGCFFHFFYFDAVG</sequence>
<reference evidence="1" key="3">
    <citation type="submission" date="2020-12" db="UniProtKB">
        <authorList>
            <consortium name="EnsemblPlants"/>
        </authorList>
    </citation>
    <scope>IDENTIFICATION</scope>
</reference>
<dbReference type="EnsemblPlants" id="Pp3c18_5960V3.2">
    <property type="protein sequence ID" value="PAC:32983351.CDS.1"/>
    <property type="gene ID" value="Pp3c18_5960"/>
</dbReference>
<accession>A0A7I3ZVM3</accession>
<dbReference type="Proteomes" id="UP000006727">
    <property type="component" value="Chromosome 18"/>
</dbReference>
<dbReference type="EMBL" id="ABEU02000018">
    <property type="status" value="NOT_ANNOTATED_CDS"/>
    <property type="molecule type" value="Genomic_DNA"/>
</dbReference>
<evidence type="ECO:0000313" key="2">
    <source>
        <dbReference type="Proteomes" id="UP000006727"/>
    </source>
</evidence>